<protein>
    <recommendedName>
        <fullName evidence="5">trimethyllysine dioxygenase</fullName>
        <ecNumber evidence="5">1.14.11.8</ecNumber>
    </recommendedName>
    <alternativeName>
        <fullName evidence="12">Epsilon-trimethyllysine 2-oxoglutarate dioxygenase</fullName>
    </alternativeName>
    <alternativeName>
        <fullName evidence="11">TML hydroxylase</fullName>
    </alternativeName>
    <alternativeName>
        <fullName evidence="13">TML-alpha-ketoglutarate dioxygenase</fullName>
    </alternativeName>
</protein>
<evidence type="ECO:0000256" key="13">
    <source>
        <dbReference type="ARBA" id="ARBA00032283"/>
    </source>
</evidence>
<evidence type="ECO:0000259" key="17">
    <source>
        <dbReference type="Pfam" id="PF02668"/>
    </source>
</evidence>
<evidence type="ECO:0000259" key="18">
    <source>
        <dbReference type="Pfam" id="PF06155"/>
    </source>
</evidence>
<feature type="compositionally biased region" description="Polar residues" evidence="16">
    <location>
        <begin position="44"/>
        <end position="57"/>
    </location>
</feature>
<keyword evidence="20" id="KW-1185">Reference proteome</keyword>
<dbReference type="Gene3D" id="3.60.130.10">
    <property type="entry name" value="Clavaminate synthase-like"/>
    <property type="match status" value="1"/>
</dbReference>
<evidence type="ECO:0000256" key="9">
    <source>
        <dbReference type="ARBA" id="ARBA00023002"/>
    </source>
</evidence>
<dbReference type="GO" id="GO:0005739">
    <property type="term" value="C:mitochondrion"/>
    <property type="evidence" value="ECO:0007669"/>
    <property type="project" value="TreeGrafter"/>
</dbReference>
<evidence type="ECO:0000256" key="2">
    <source>
        <dbReference type="ARBA" id="ARBA00001961"/>
    </source>
</evidence>
<dbReference type="Pfam" id="PF06155">
    <property type="entry name" value="GBBH-like_N"/>
    <property type="match status" value="1"/>
</dbReference>
<evidence type="ECO:0000256" key="1">
    <source>
        <dbReference type="ARBA" id="ARBA00001954"/>
    </source>
</evidence>
<evidence type="ECO:0000256" key="11">
    <source>
        <dbReference type="ARBA" id="ARBA00030363"/>
    </source>
</evidence>
<keyword evidence="7" id="KW-0124">Carnitine biosynthesis</keyword>
<evidence type="ECO:0000256" key="5">
    <source>
        <dbReference type="ARBA" id="ARBA00012267"/>
    </source>
</evidence>
<dbReference type="AlphaFoldDB" id="A0A6A6HFY7"/>
<evidence type="ECO:0000313" key="19">
    <source>
        <dbReference type="EMBL" id="KAF2236812.1"/>
    </source>
</evidence>
<dbReference type="SUPFAM" id="SSF51197">
    <property type="entry name" value="Clavaminate synthase-like"/>
    <property type="match status" value="1"/>
</dbReference>
<feature type="domain" description="Gamma-butyrobetaine hydroxylase-like N-terminal" evidence="18">
    <location>
        <begin position="89"/>
        <end position="160"/>
    </location>
</feature>
<reference evidence="19" key="1">
    <citation type="journal article" date="2020" name="Stud. Mycol.">
        <title>101 Dothideomycetes genomes: a test case for predicting lifestyles and emergence of pathogens.</title>
        <authorList>
            <person name="Haridas S."/>
            <person name="Albert R."/>
            <person name="Binder M."/>
            <person name="Bloem J."/>
            <person name="Labutti K."/>
            <person name="Salamov A."/>
            <person name="Andreopoulos B."/>
            <person name="Baker S."/>
            <person name="Barry K."/>
            <person name="Bills G."/>
            <person name="Bluhm B."/>
            <person name="Cannon C."/>
            <person name="Castanera R."/>
            <person name="Culley D."/>
            <person name="Daum C."/>
            <person name="Ezra D."/>
            <person name="Gonzalez J."/>
            <person name="Henrissat B."/>
            <person name="Kuo A."/>
            <person name="Liang C."/>
            <person name="Lipzen A."/>
            <person name="Lutzoni F."/>
            <person name="Magnuson J."/>
            <person name="Mondo S."/>
            <person name="Nolan M."/>
            <person name="Ohm R."/>
            <person name="Pangilinan J."/>
            <person name="Park H.-J."/>
            <person name="Ramirez L."/>
            <person name="Alfaro M."/>
            <person name="Sun H."/>
            <person name="Tritt A."/>
            <person name="Yoshinaga Y."/>
            <person name="Zwiers L.-H."/>
            <person name="Turgeon B."/>
            <person name="Goodwin S."/>
            <person name="Spatafora J."/>
            <person name="Crous P."/>
            <person name="Grigoriev I."/>
        </authorList>
    </citation>
    <scope>NUCLEOTIDE SEQUENCE</scope>
    <source>
        <strain evidence="19">Tuck. ex Michener</strain>
    </source>
</reference>
<dbReference type="PANTHER" id="PTHR10696">
    <property type="entry name" value="GAMMA-BUTYROBETAINE HYDROXYLASE-RELATED"/>
    <property type="match status" value="1"/>
</dbReference>
<name>A0A6A6HFY7_VIRVR</name>
<organism evidence="19 20">
    <name type="scientific">Viridothelium virens</name>
    <name type="common">Speckled blister lichen</name>
    <name type="synonym">Trypethelium virens</name>
    <dbReference type="NCBI Taxonomy" id="1048519"/>
    <lineage>
        <taxon>Eukaryota</taxon>
        <taxon>Fungi</taxon>
        <taxon>Dikarya</taxon>
        <taxon>Ascomycota</taxon>
        <taxon>Pezizomycotina</taxon>
        <taxon>Dothideomycetes</taxon>
        <taxon>Dothideomycetes incertae sedis</taxon>
        <taxon>Trypetheliales</taxon>
        <taxon>Trypetheliaceae</taxon>
        <taxon>Viridothelium</taxon>
    </lineage>
</organism>
<comment type="catalytic activity">
    <reaction evidence="15">
        <text>N(6),N(6),N(6)-trimethyl-L-lysine + 2-oxoglutarate + O2 = (3S)-3-hydroxy-N(6),N(6),N(6)-trimethyl-L-lysine + succinate + CO2</text>
        <dbReference type="Rhea" id="RHEA:14181"/>
        <dbReference type="ChEBI" id="CHEBI:15379"/>
        <dbReference type="ChEBI" id="CHEBI:16526"/>
        <dbReference type="ChEBI" id="CHEBI:16810"/>
        <dbReference type="ChEBI" id="CHEBI:30031"/>
        <dbReference type="ChEBI" id="CHEBI:58100"/>
        <dbReference type="ChEBI" id="CHEBI:141499"/>
        <dbReference type="EC" id="1.14.11.8"/>
    </reaction>
</comment>
<dbReference type="FunFam" id="3.60.130.10:FF:000001">
    <property type="entry name" value="Trimethyllysine dioxygenase, mitochondrial"/>
    <property type="match status" value="1"/>
</dbReference>
<evidence type="ECO:0000313" key="20">
    <source>
        <dbReference type="Proteomes" id="UP000800092"/>
    </source>
</evidence>
<dbReference type="Proteomes" id="UP000800092">
    <property type="component" value="Unassembled WGS sequence"/>
</dbReference>
<keyword evidence="8 19" id="KW-0223">Dioxygenase</keyword>
<evidence type="ECO:0000256" key="8">
    <source>
        <dbReference type="ARBA" id="ARBA00022964"/>
    </source>
</evidence>
<dbReference type="InterPro" id="IPR042098">
    <property type="entry name" value="TauD-like_sf"/>
</dbReference>
<sequence length="457" mass="52059">MSLPKSGHLFLVSKAIGSPLASRNSVQIHHRLRHFHSPARLQVVSPSPQATARNSQPRSPPIAPPTHISSAESISGKKAYWDGKALYAFRDRQFQPLPSLWLRDHCQCALCFHLETKQRLYNTFENTTPPEIKSCQEMNNGFQIVWHDGHESFYDHAWLREQDEERLTQIRQGRLPNVNLWGSNIQDSPPQVDYDEVMQTEEGVKKWCSEIRLHGFSFVDGCPPTPEATKALLERISFIRQTHYGGYWEVLSEMASIDTAYTNLALEAHTDTTYFSDPVGLQMFHLLSHEGGKGGESLLVDGAAAAAKLFQKDPEAYKLLSEIAVRHHASGDDGINFTSYRGFSVLEHDLEQGHLLRIRWNNADRASIECPMHMKSRWYEAARMFNQIISDERSQYWSKLLPGRPLIFDNWRVLHGRAAFTGRRRLGGGYINRDDFVSRLKMLEYGKDKVLAATVTG</sequence>
<comment type="similarity">
    <text evidence="4">Belongs to the gamma-BBH/TMLD family.</text>
</comment>
<evidence type="ECO:0000256" key="6">
    <source>
        <dbReference type="ARBA" id="ARBA00022723"/>
    </source>
</evidence>
<keyword evidence="9" id="KW-0560">Oxidoreductase</keyword>
<gene>
    <name evidence="19" type="ORF">EV356DRAFT_481653</name>
</gene>
<dbReference type="InterPro" id="IPR012776">
    <property type="entry name" value="Trimethyllysine_dOase"/>
</dbReference>
<evidence type="ECO:0000256" key="12">
    <source>
        <dbReference type="ARBA" id="ARBA00031778"/>
    </source>
</evidence>
<keyword evidence="10" id="KW-0408">Iron</keyword>
<dbReference type="InterPro" id="IPR038492">
    <property type="entry name" value="GBBH-like_N_sf"/>
</dbReference>
<evidence type="ECO:0000256" key="14">
    <source>
        <dbReference type="ARBA" id="ARBA00046008"/>
    </source>
</evidence>
<dbReference type="GO" id="GO:0050353">
    <property type="term" value="F:trimethyllysine dioxygenase activity"/>
    <property type="evidence" value="ECO:0007669"/>
    <property type="project" value="UniProtKB-EC"/>
</dbReference>
<evidence type="ECO:0000256" key="4">
    <source>
        <dbReference type="ARBA" id="ARBA00008654"/>
    </source>
</evidence>
<dbReference type="InterPro" id="IPR010376">
    <property type="entry name" value="GBBH-like_N"/>
</dbReference>
<feature type="region of interest" description="Disordered" evidence="16">
    <location>
        <begin position="43"/>
        <end position="69"/>
    </location>
</feature>
<dbReference type="EC" id="1.14.11.8" evidence="5"/>
<keyword evidence="6" id="KW-0479">Metal-binding</keyword>
<evidence type="ECO:0000256" key="3">
    <source>
        <dbReference type="ARBA" id="ARBA00005022"/>
    </source>
</evidence>
<dbReference type="UniPathway" id="UPA00118"/>
<comment type="cofactor">
    <cofactor evidence="2">
        <name>L-ascorbate</name>
        <dbReference type="ChEBI" id="CHEBI:38290"/>
    </cofactor>
</comment>
<evidence type="ECO:0000256" key="15">
    <source>
        <dbReference type="ARBA" id="ARBA00049334"/>
    </source>
</evidence>
<dbReference type="PANTHER" id="PTHR10696:SF51">
    <property type="entry name" value="TRIMETHYLLYSINE DIOXYGENASE, MITOCHONDRIAL"/>
    <property type="match status" value="1"/>
</dbReference>
<dbReference type="EMBL" id="ML991783">
    <property type="protein sequence ID" value="KAF2236812.1"/>
    <property type="molecule type" value="Genomic_DNA"/>
</dbReference>
<evidence type="ECO:0000256" key="16">
    <source>
        <dbReference type="SAM" id="MobiDB-lite"/>
    </source>
</evidence>
<evidence type="ECO:0000256" key="7">
    <source>
        <dbReference type="ARBA" id="ARBA00022873"/>
    </source>
</evidence>
<comment type="pathway">
    <text evidence="3">Amine and polyamine biosynthesis; carnitine biosynthesis.</text>
</comment>
<evidence type="ECO:0000256" key="10">
    <source>
        <dbReference type="ARBA" id="ARBA00023004"/>
    </source>
</evidence>
<accession>A0A6A6HFY7</accession>
<dbReference type="NCBIfam" id="TIGR02410">
    <property type="entry name" value="carnitine_TMLD"/>
    <property type="match status" value="1"/>
</dbReference>
<dbReference type="InterPro" id="IPR050411">
    <property type="entry name" value="AlphaKG_dependent_hydroxylases"/>
</dbReference>
<dbReference type="OrthoDB" id="408743at2759"/>
<dbReference type="Pfam" id="PF02668">
    <property type="entry name" value="TauD"/>
    <property type="match status" value="1"/>
</dbReference>
<comment type="function">
    <text evidence="14">Converts trimethyllysine (TML) into hydroxytrimethyllysine (HTML).</text>
</comment>
<proteinExistence type="inferred from homology"/>
<dbReference type="GO" id="GO:0045329">
    <property type="term" value="P:carnitine biosynthetic process"/>
    <property type="evidence" value="ECO:0007669"/>
    <property type="project" value="UniProtKB-UniPathway"/>
</dbReference>
<dbReference type="CDD" id="cd00250">
    <property type="entry name" value="CAS_like"/>
    <property type="match status" value="1"/>
</dbReference>
<comment type="cofactor">
    <cofactor evidence="1">
        <name>Fe(2+)</name>
        <dbReference type="ChEBI" id="CHEBI:29033"/>
    </cofactor>
</comment>
<feature type="domain" description="TauD/TfdA-like" evidence="17">
    <location>
        <begin position="188"/>
        <end position="426"/>
    </location>
</feature>
<dbReference type="Gene3D" id="3.30.2020.30">
    <property type="match status" value="1"/>
</dbReference>
<dbReference type="InterPro" id="IPR003819">
    <property type="entry name" value="TauD/TfdA-like"/>
</dbReference>
<dbReference type="GO" id="GO:0005506">
    <property type="term" value="F:iron ion binding"/>
    <property type="evidence" value="ECO:0007669"/>
    <property type="project" value="InterPro"/>
</dbReference>